<comment type="subcellular location">
    <subcellularLocation>
        <location evidence="1">Membrane</location>
        <topology evidence="1">Multi-pass membrane protein</topology>
    </subcellularLocation>
</comment>
<evidence type="ECO:0000259" key="9">
    <source>
        <dbReference type="PROSITE" id="PS50850"/>
    </source>
</evidence>
<dbReference type="InterPro" id="IPR005829">
    <property type="entry name" value="Sugar_transporter_CS"/>
</dbReference>
<dbReference type="Pfam" id="PF00083">
    <property type="entry name" value="Sugar_tr"/>
    <property type="match status" value="1"/>
</dbReference>
<evidence type="ECO:0000256" key="1">
    <source>
        <dbReference type="ARBA" id="ARBA00004141"/>
    </source>
</evidence>
<dbReference type="SUPFAM" id="SSF103473">
    <property type="entry name" value="MFS general substrate transporter"/>
    <property type="match status" value="1"/>
</dbReference>
<dbReference type="InterPro" id="IPR005828">
    <property type="entry name" value="MFS_sugar_transport-like"/>
</dbReference>
<keyword evidence="11" id="KW-1185">Reference proteome</keyword>
<dbReference type="PRINTS" id="PR00171">
    <property type="entry name" value="SUGRTRNSPORT"/>
</dbReference>
<dbReference type="InterPro" id="IPR020846">
    <property type="entry name" value="MFS_dom"/>
</dbReference>
<name>A0ABR0F4J1_ZASCE</name>
<feature type="transmembrane region" description="Helical" evidence="8">
    <location>
        <begin position="436"/>
        <end position="456"/>
    </location>
</feature>
<feature type="transmembrane region" description="Helical" evidence="8">
    <location>
        <begin position="7"/>
        <end position="25"/>
    </location>
</feature>
<evidence type="ECO:0000256" key="3">
    <source>
        <dbReference type="ARBA" id="ARBA00022448"/>
    </source>
</evidence>
<dbReference type="PROSITE" id="PS50850">
    <property type="entry name" value="MFS"/>
    <property type="match status" value="1"/>
</dbReference>
<feature type="transmembrane region" description="Helical" evidence="8">
    <location>
        <begin position="340"/>
        <end position="361"/>
    </location>
</feature>
<dbReference type="PROSITE" id="PS00216">
    <property type="entry name" value="SUGAR_TRANSPORT_1"/>
    <property type="match status" value="1"/>
</dbReference>
<feature type="transmembrane region" description="Helical" evidence="8">
    <location>
        <begin position="183"/>
        <end position="204"/>
    </location>
</feature>
<dbReference type="Proteomes" id="UP001305779">
    <property type="component" value="Unassembled WGS sequence"/>
</dbReference>
<evidence type="ECO:0000256" key="4">
    <source>
        <dbReference type="ARBA" id="ARBA00022692"/>
    </source>
</evidence>
<dbReference type="InterPro" id="IPR003663">
    <property type="entry name" value="Sugar/inositol_transpt"/>
</dbReference>
<feature type="transmembrane region" description="Helical" evidence="8">
    <location>
        <begin position="269"/>
        <end position="292"/>
    </location>
</feature>
<comment type="caution">
    <text evidence="10">The sequence shown here is derived from an EMBL/GenBank/DDBJ whole genome shotgun (WGS) entry which is preliminary data.</text>
</comment>
<dbReference type="NCBIfam" id="TIGR00879">
    <property type="entry name" value="SP"/>
    <property type="match status" value="1"/>
</dbReference>
<keyword evidence="3 7" id="KW-0813">Transport</keyword>
<protein>
    <recommendedName>
        <fullName evidence="9">Major facilitator superfamily (MFS) profile domain-containing protein</fullName>
    </recommendedName>
</protein>
<dbReference type="PANTHER" id="PTHR48022:SF45">
    <property type="entry name" value="MAJOR FACILITATOR SUPERFAMILY (MFS) PROFILE DOMAIN-CONTAINING PROTEIN-RELATED"/>
    <property type="match status" value="1"/>
</dbReference>
<dbReference type="PANTHER" id="PTHR48022">
    <property type="entry name" value="PLASTIDIC GLUCOSE TRANSPORTER 4"/>
    <property type="match status" value="1"/>
</dbReference>
<reference evidence="10 11" key="1">
    <citation type="journal article" date="2023" name="G3 (Bethesda)">
        <title>A chromosome-level genome assembly of Zasmidium syzygii isolated from banana leaves.</title>
        <authorList>
            <person name="van Westerhoven A.C."/>
            <person name="Mehrabi R."/>
            <person name="Talebi R."/>
            <person name="Steentjes M.B.F."/>
            <person name="Corcolon B."/>
            <person name="Chong P.A."/>
            <person name="Kema G.H.J."/>
            <person name="Seidl M.F."/>
        </authorList>
    </citation>
    <scope>NUCLEOTIDE SEQUENCE [LARGE SCALE GENOMIC DNA]</scope>
    <source>
        <strain evidence="10 11">P124</strain>
    </source>
</reference>
<feature type="transmembrane region" description="Helical" evidence="8">
    <location>
        <begin position="152"/>
        <end position="171"/>
    </location>
</feature>
<keyword evidence="4 8" id="KW-0812">Transmembrane</keyword>
<feature type="transmembrane region" description="Helical" evidence="8">
    <location>
        <begin position="62"/>
        <end position="85"/>
    </location>
</feature>
<sequence>MLRGKHAGLLQLVLVVAPAFILFGYNQSNVGGLLSVQDWVETFPEIDTLTTKGAQKTHNSTIQGVVVASFVLGALVGALSCSWIGDKLGRRRTIFLGTTLTLLGEVLECSSFQLAQLVVGRTILGCGVGALSAVVPVWQSETSSASKRGQHVVLDGLFICIGYILQAWINLGFYQIKHGSLSWRLPLALPAVVSILLMASIWLFPESPRWLAAKGRLQEARRNLAISRNAHEDDPIVSSEMSAIEHSLELNSKHASRLRDIFTSGEDKLVYRFMLCIVLQFFQQMTGGNLISVYSTVIFQQGLQLDSQTSRILSGGTLTWKFLSSFVAFFTVERFGRRKLFMFSGSGMALCMMALAVATSFPKSNQSAQVASVFFVYLFNFFIPIGFLGANFLYCTEVAPTHLRVKMASISTANHWLWNFVVTMITPVAIESIGYQYYIVFTAIGICVPLSVYWFFPETKGRTLEEMDALFREKGSVRGVVKASLRKDDGLERRGNDDDFLHEEKRRVSVEEVEDV</sequence>
<evidence type="ECO:0000256" key="8">
    <source>
        <dbReference type="SAM" id="Phobius"/>
    </source>
</evidence>
<accession>A0ABR0F4J1</accession>
<gene>
    <name evidence="10" type="ORF">PRZ48_002379</name>
</gene>
<feature type="domain" description="Major facilitator superfamily (MFS) profile" evidence="9">
    <location>
        <begin position="12"/>
        <end position="460"/>
    </location>
</feature>
<evidence type="ECO:0000256" key="5">
    <source>
        <dbReference type="ARBA" id="ARBA00022989"/>
    </source>
</evidence>
<feature type="transmembrane region" description="Helical" evidence="8">
    <location>
        <begin position="407"/>
        <end position="430"/>
    </location>
</feature>
<evidence type="ECO:0000313" key="10">
    <source>
        <dbReference type="EMBL" id="KAK4508640.1"/>
    </source>
</evidence>
<dbReference type="InterPro" id="IPR036259">
    <property type="entry name" value="MFS_trans_sf"/>
</dbReference>
<evidence type="ECO:0000256" key="7">
    <source>
        <dbReference type="RuleBase" id="RU003346"/>
    </source>
</evidence>
<proteinExistence type="inferred from homology"/>
<evidence type="ECO:0000256" key="2">
    <source>
        <dbReference type="ARBA" id="ARBA00010992"/>
    </source>
</evidence>
<organism evidence="10 11">
    <name type="scientific">Zasmidium cellare</name>
    <name type="common">Wine cellar mold</name>
    <name type="synonym">Racodium cellare</name>
    <dbReference type="NCBI Taxonomy" id="395010"/>
    <lineage>
        <taxon>Eukaryota</taxon>
        <taxon>Fungi</taxon>
        <taxon>Dikarya</taxon>
        <taxon>Ascomycota</taxon>
        <taxon>Pezizomycotina</taxon>
        <taxon>Dothideomycetes</taxon>
        <taxon>Dothideomycetidae</taxon>
        <taxon>Mycosphaerellales</taxon>
        <taxon>Mycosphaerellaceae</taxon>
        <taxon>Zasmidium</taxon>
    </lineage>
</organism>
<feature type="transmembrane region" description="Helical" evidence="8">
    <location>
        <begin position="373"/>
        <end position="395"/>
    </location>
</feature>
<dbReference type="EMBL" id="JAXOVC010000001">
    <property type="protein sequence ID" value="KAK4508640.1"/>
    <property type="molecule type" value="Genomic_DNA"/>
</dbReference>
<comment type="similarity">
    <text evidence="2 7">Belongs to the major facilitator superfamily. Sugar transporter (TC 2.A.1.1) family.</text>
</comment>
<keyword evidence="6 8" id="KW-0472">Membrane</keyword>
<keyword evidence="5 8" id="KW-1133">Transmembrane helix</keyword>
<evidence type="ECO:0000256" key="6">
    <source>
        <dbReference type="ARBA" id="ARBA00023136"/>
    </source>
</evidence>
<evidence type="ECO:0000313" key="11">
    <source>
        <dbReference type="Proteomes" id="UP001305779"/>
    </source>
</evidence>
<dbReference type="Gene3D" id="1.20.1250.20">
    <property type="entry name" value="MFS general substrate transporter like domains"/>
    <property type="match status" value="1"/>
</dbReference>
<dbReference type="InterPro" id="IPR050360">
    <property type="entry name" value="MFS_Sugar_Transporters"/>
</dbReference>